<dbReference type="AlphaFoldDB" id="A0A0P8PK42"/>
<evidence type="ECO:0000313" key="6">
    <source>
        <dbReference type="EMBL" id="QLV33426.1"/>
    </source>
</evidence>
<dbReference type="EMBL" id="ABBJDF010000010">
    <property type="protein sequence ID" value="EHT9938926.1"/>
    <property type="molecule type" value="Genomic_DNA"/>
</dbReference>
<geneLocation type="plasmid" evidence="9">
    <name>prhbstw-00370_2</name>
</geneLocation>
<gene>
    <name evidence="4" type="ORF">AN672_25850</name>
    <name evidence="5" type="ORF">B9P89_18055</name>
    <name evidence="6" type="ORF">HV178_26095</name>
    <name evidence="1" type="ORF">KY227_001992</name>
    <name evidence="3" type="ORF">PQQ21_005038</name>
    <name evidence="2" type="ORF">SGX49_004946</name>
</gene>
<dbReference type="Proteomes" id="UP000512222">
    <property type="component" value="Plasmid pRHBSTW-00370_2"/>
</dbReference>
<dbReference type="Proteomes" id="UP000050520">
    <property type="component" value="Unassembled WGS sequence"/>
</dbReference>
<evidence type="ECO:0000313" key="1">
    <source>
        <dbReference type="EMBL" id="EHT9938926.1"/>
    </source>
</evidence>
<reference evidence="6" key="5">
    <citation type="journal article" date="2021" name="Microb. Genom.">
        <title>A genomic epidemiological study shows that prevalence of antimicrobial resistance in Enterobacterales is associated with the livestock host, as well as antimicrobial usage.</title>
        <authorList>
            <person name="AbuOun M."/>
            <person name="Jones H."/>
            <person name="Stubberfield E."/>
            <person name="Gilson D."/>
            <person name="Shaw L.P."/>
            <person name="Hubbard A.T.M."/>
            <person name="Chau K.K."/>
            <person name="Sebra R."/>
            <person name="Peto T.E.A."/>
            <person name="Crook D.W."/>
            <person name="Read D.S."/>
            <person name="Gweon H.S."/>
            <person name="Walker A.S."/>
            <person name="Stoesser N."/>
            <person name="Smith R.P."/>
            <person name="Anjum M.F."/>
            <person name="On Behalf Of The Rehab Consortium."/>
        </authorList>
    </citation>
    <scope>NUCLEOTIDE SEQUENCE</scope>
    <source>
        <strain evidence="6">RHBSTW-00370</strain>
    </source>
</reference>
<dbReference type="EMBL" id="LJEB01000159">
    <property type="protein sequence ID" value="KPR48437.1"/>
    <property type="molecule type" value="Genomic_DNA"/>
</dbReference>
<accession>A0A0P8PK42</accession>
<reference evidence="5 8" key="3">
    <citation type="submission" date="2017-04" db="EMBL/GenBank/DDBJ databases">
        <title>Emergence of KPC-2-producing Citrobacter isolates from sediments of a Chinese river.</title>
        <authorList>
            <person name="Zheng B."/>
        </authorList>
    </citation>
    <scope>NUCLEOTIDE SEQUENCE [LARGE SCALE GENOMIC DNA]</scope>
    <source>
        <strain evidence="5 8">C191</strain>
    </source>
</reference>
<dbReference type="RefSeq" id="WP_007372328.1">
    <property type="nucleotide sequence ID" value="NZ_AP026941.1"/>
</dbReference>
<geneLocation type="plasmid" evidence="6">
    <name>pRHBSTW-00370_2</name>
</geneLocation>
<evidence type="ECO:0000313" key="3">
    <source>
        <dbReference type="EMBL" id="EMN4147681.1"/>
    </source>
</evidence>
<evidence type="ECO:0000313" key="4">
    <source>
        <dbReference type="EMBL" id="KPR48437.1"/>
    </source>
</evidence>
<dbReference type="EMBL" id="ABOSXX010000044">
    <property type="protein sequence ID" value="ELV3682443.1"/>
    <property type="molecule type" value="Genomic_DNA"/>
</dbReference>
<dbReference type="EMBL" id="NEFA01000022">
    <property type="protein sequence ID" value="OYR01876.1"/>
    <property type="molecule type" value="Genomic_DNA"/>
</dbReference>
<dbReference type="EMBL" id="ABKLER030000036">
    <property type="protein sequence ID" value="EMN4147681.1"/>
    <property type="molecule type" value="Genomic_DNA"/>
</dbReference>
<organism evidence="4 7">
    <name type="scientific">Citrobacter freundii</name>
    <dbReference type="NCBI Taxonomy" id="546"/>
    <lineage>
        <taxon>Bacteria</taxon>
        <taxon>Pseudomonadati</taxon>
        <taxon>Pseudomonadota</taxon>
        <taxon>Gammaproteobacteria</taxon>
        <taxon>Enterobacterales</taxon>
        <taxon>Enterobacteriaceae</taxon>
        <taxon>Citrobacter</taxon>
        <taxon>Citrobacter freundii complex</taxon>
    </lineage>
</organism>
<dbReference type="Proteomes" id="UP001279522">
    <property type="component" value="Unassembled WGS sequence"/>
</dbReference>
<dbReference type="Proteomes" id="UP000215827">
    <property type="component" value="Unassembled WGS sequence"/>
</dbReference>
<reference evidence="9" key="4">
    <citation type="submission" date="2020-06" db="EMBL/GenBank/DDBJ databases">
        <title>REHAB project genomes.</title>
        <authorList>
            <person name="Shaw L.P."/>
        </authorList>
    </citation>
    <scope>NUCLEOTIDE SEQUENCE [LARGE SCALE GENOMIC DNA]</scope>
    <source>
        <strain evidence="9">RHBSTW-00370</strain>
        <plasmid evidence="9">prhbstw-00370_2</plasmid>
    </source>
</reference>
<evidence type="ECO:0000313" key="2">
    <source>
        <dbReference type="EMBL" id="ELV3682443.1"/>
    </source>
</evidence>
<keyword evidence="6" id="KW-0614">Plasmid</keyword>
<proteinExistence type="predicted"/>
<dbReference type="EMBL" id="CP056574">
    <property type="protein sequence ID" value="QLV33426.1"/>
    <property type="molecule type" value="Genomic_DNA"/>
</dbReference>
<sequence>MRQTKIVNIFYASAEELQLGINEIDTEITTALQNGNMEAVKKATLLKNTMISLLDNKQKGELVQETCTSGEKADSSVEITDAMAYAFHAASGEGAIGSDDVEEIKRGLRVVINECGLTNHLVKIPAGLHDATAQLVVNFASEMAGKLYRAQEKYGRGAEWAKSDWKDECLKELHRHLSKGDPRDVAAYCMFSWHHGWLTHSEQPAIAGLSERVLFDSFMKDDYSPDSSGSVSEEEERVFLEVLFHIWQGRAAVQNGLTQQEMDIVMKYREQNQK</sequence>
<evidence type="ECO:0000313" key="8">
    <source>
        <dbReference type="Proteomes" id="UP000215827"/>
    </source>
</evidence>
<reference evidence="1" key="6">
    <citation type="submission" date="2021-07" db="EMBL/GenBank/DDBJ databases">
        <authorList>
            <consortium name="Clinical and Environmental Microbiology Branch: Whole genome sequencing antimicrobial resistance pathogens in the healthcare setting"/>
        </authorList>
    </citation>
    <scope>NUCLEOTIDE SEQUENCE</scope>
    <source>
        <strain evidence="1">2021DK-00049</strain>
        <strain evidence="3">2023GN-00102</strain>
        <strain evidence="2">2023GN-00287</strain>
    </source>
</reference>
<protein>
    <submittedName>
        <fullName evidence="4">Uncharacterized protein</fullName>
    </submittedName>
</protein>
<name>A0A0P8PK42_CITFR</name>
<reference evidence="4 7" key="2">
    <citation type="journal article" date="2017" name="PLoS ONE">
        <title>Genomic and phenotypic characterisation of fluoroquinolone resistance mechanisms in Enterobacteriaceae in Durban, South Africa.</title>
        <authorList>
            <person name="Osei Sekyere J."/>
            <person name="Amoako D.G."/>
        </authorList>
    </citation>
    <scope>NUCLEOTIDE SEQUENCE [LARGE SCALE GENOMIC DNA]</scope>
    <source>
        <strain evidence="4 7">ST62:944112508</strain>
    </source>
</reference>
<reference evidence="7" key="1">
    <citation type="submission" date="2015-09" db="EMBL/GenBank/DDBJ databases">
        <title>Prevalence of NDMs in South Africa.</title>
        <authorList>
            <person name="Osei Sekyere J."/>
            <person name="Govinden U."/>
            <person name="Essack S."/>
            <person name="Haldorsen B."/>
            <person name="Samuelsen O."/>
            <person name="Aasnaes B."/>
            <person name="Sundsfjord A."/>
        </authorList>
    </citation>
    <scope>NUCLEOTIDE SEQUENCE [LARGE SCALE GENOMIC DNA]</scope>
    <source>
        <strain evidence="7">ST62:944112508</strain>
    </source>
</reference>
<evidence type="ECO:0000313" key="5">
    <source>
        <dbReference type="EMBL" id="OYR01876.1"/>
    </source>
</evidence>
<evidence type="ECO:0000313" key="7">
    <source>
        <dbReference type="Proteomes" id="UP000050520"/>
    </source>
</evidence>
<evidence type="ECO:0000313" key="9">
    <source>
        <dbReference type="Proteomes" id="UP000512222"/>
    </source>
</evidence>